<name>A0ABV5P3B3_9ACTN</name>
<evidence type="ECO:0000256" key="1">
    <source>
        <dbReference type="SAM" id="MobiDB-lite"/>
    </source>
</evidence>
<evidence type="ECO:0000313" key="3">
    <source>
        <dbReference type="EMBL" id="MFB9477040.1"/>
    </source>
</evidence>
<gene>
    <name evidence="3" type="ORF">ACFFR3_46760</name>
</gene>
<keyword evidence="2" id="KW-0472">Membrane</keyword>
<dbReference type="Gene3D" id="3.30.530.20">
    <property type="match status" value="1"/>
</dbReference>
<dbReference type="RefSeq" id="WP_379485278.1">
    <property type="nucleotide sequence ID" value="NZ_JBHMCF010000058.1"/>
</dbReference>
<proteinExistence type="predicted"/>
<evidence type="ECO:0000256" key="2">
    <source>
        <dbReference type="SAM" id="Phobius"/>
    </source>
</evidence>
<comment type="caution">
    <text evidence="3">The sequence shown here is derived from an EMBL/GenBank/DDBJ whole genome shotgun (WGS) entry which is preliminary data.</text>
</comment>
<keyword evidence="2" id="KW-0812">Transmembrane</keyword>
<reference evidence="3 4" key="1">
    <citation type="submission" date="2024-09" db="EMBL/GenBank/DDBJ databases">
        <authorList>
            <person name="Sun Q."/>
            <person name="Mori K."/>
        </authorList>
    </citation>
    <scope>NUCLEOTIDE SEQUENCE [LARGE SCALE GENOMIC DNA]</scope>
    <source>
        <strain evidence="3 4">JCM 3324</strain>
    </source>
</reference>
<feature type="region of interest" description="Disordered" evidence="1">
    <location>
        <begin position="191"/>
        <end position="246"/>
    </location>
</feature>
<dbReference type="EMBL" id="JBHMCF010000058">
    <property type="protein sequence ID" value="MFB9477040.1"/>
    <property type="molecule type" value="Genomic_DNA"/>
</dbReference>
<sequence length="246" mass="27152">MRLYVETLISADIDRIWQATQNLDQHQRWDLRFGRITALGSGRLRYSTLGISGTAIASGDRHAADGTRTSALRFGSTHPLSPIRSGAGYWRYLPTPAGTRFLTSYDYRPRLLPRRLMWWATAWSFDRLRLWLETGVTPERLLRRALAEVAVRASAVIAAGCALPLWAALTVLIAGLLWPPLPGTPAARRCLRHHHRHHRHRPERQEPPCPRSSSARSAPASTASTPSSSAASASGSTQERPASAPA</sequence>
<feature type="compositionally biased region" description="Low complexity" evidence="1">
    <location>
        <begin position="211"/>
        <end position="234"/>
    </location>
</feature>
<dbReference type="SUPFAM" id="SSF55961">
    <property type="entry name" value="Bet v1-like"/>
    <property type="match status" value="1"/>
</dbReference>
<accession>A0ABV5P3B3</accession>
<evidence type="ECO:0008006" key="5">
    <source>
        <dbReference type="Google" id="ProtNLM"/>
    </source>
</evidence>
<evidence type="ECO:0000313" key="4">
    <source>
        <dbReference type="Proteomes" id="UP001589568"/>
    </source>
</evidence>
<dbReference type="Proteomes" id="UP001589568">
    <property type="component" value="Unassembled WGS sequence"/>
</dbReference>
<feature type="compositionally biased region" description="Basic residues" evidence="1">
    <location>
        <begin position="191"/>
        <end position="202"/>
    </location>
</feature>
<keyword evidence="4" id="KW-1185">Reference proteome</keyword>
<dbReference type="InterPro" id="IPR023393">
    <property type="entry name" value="START-like_dom_sf"/>
</dbReference>
<feature type="transmembrane region" description="Helical" evidence="2">
    <location>
        <begin position="149"/>
        <end position="178"/>
    </location>
</feature>
<protein>
    <recommendedName>
        <fullName evidence="5">SRPBCC family protein</fullName>
    </recommendedName>
</protein>
<organism evidence="3 4">
    <name type="scientific">Nonomuraea salmonea</name>
    <dbReference type="NCBI Taxonomy" id="46181"/>
    <lineage>
        <taxon>Bacteria</taxon>
        <taxon>Bacillati</taxon>
        <taxon>Actinomycetota</taxon>
        <taxon>Actinomycetes</taxon>
        <taxon>Streptosporangiales</taxon>
        <taxon>Streptosporangiaceae</taxon>
        <taxon>Nonomuraea</taxon>
    </lineage>
</organism>
<keyword evidence="2" id="KW-1133">Transmembrane helix</keyword>